<keyword evidence="3" id="KW-1185">Reference proteome</keyword>
<dbReference type="Proteomes" id="UP000673375">
    <property type="component" value="Unassembled WGS sequence"/>
</dbReference>
<sequence>MEEARIGSILPFGDYNWRVLAVKEQSILLMTEEIIEQREYHDTPEDITWADCALRKYLNDAFYNSFTEADKVRIIPTSNKNSNNEWYDSIGGEDTQDHIFLLSIEETVCQYFGDSSKLLYNPSKKQRYWFQRKDENNPKREAYFNNRGWWWWLRSPGRGNRRAVYIHGDGNIGIQGNGTFKYSSNTLHPISGDNRGGVRPALWLKLES</sequence>
<comment type="caution">
    <text evidence="2">The sequence shown here is derived from an EMBL/GenBank/DDBJ whole genome shotgun (WGS) entry which is preliminary data.</text>
</comment>
<proteinExistence type="predicted"/>
<evidence type="ECO:0000313" key="2">
    <source>
        <dbReference type="EMBL" id="MBP1047333.1"/>
    </source>
</evidence>
<dbReference type="Pfam" id="PF19789">
    <property type="entry name" value="DUF6273"/>
    <property type="match status" value="1"/>
</dbReference>
<evidence type="ECO:0000259" key="1">
    <source>
        <dbReference type="Pfam" id="PF19789"/>
    </source>
</evidence>
<dbReference type="InterPro" id="IPR046240">
    <property type="entry name" value="DUF6273"/>
</dbReference>
<gene>
    <name evidence="2" type="ORF">I6N96_13700</name>
</gene>
<reference evidence="2 3" key="1">
    <citation type="submission" date="2020-12" db="EMBL/GenBank/DDBJ databases">
        <title>Vagococcus allomyrinae sp. nov. and Enterococcus lavae sp. nov., isolated from the larvae of Allomyrina dichotoma.</title>
        <authorList>
            <person name="Lee S.D."/>
        </authorList>
    </citation>
    <scope>NUCLEOTIDE SEQUENCE [LARGE SCALE GENOMIC DNA]</scope>
    <source>
        <strain evidence="2 3">BWM-S5</strain>
    </source>
</reference>
<name>A0ABS4CMC2_9ENTE</name>
<evidence type="ECO:0000313" key="3">
    <source>
        <dbReference type="Proteomes" id="UP000673375"/>
    </source>
</evidence>
<protein>
    <recommendedName>
        <fullName evidence="1">DUF6273 domain-containing protein</fullName>
    </recommendedName>
</protein>
<organism evidence="2 3">
    <name type="scientific">Enterococcus larvae</name>
    <dbReference type="NCBI Taxonomy" id="2794352"/>
    <lineage>
        <taxon>Bacteria</taxon>
        <taxon>Bacillati</taxon>
        <taxon>Bacillota</taxon>
        <taxon>Bacilli</taxon>
        <taxon>Lactobacillales</taxon>
        <taxon>Enterococcaceae</taxon>
        <taxon>Enterococcus</taxon>
    </lineage>
</organism>
<feature type="domain" description="DUF6273" evidence="1">
    <location>
        <begin position="26"/>
        <end position="205"/>
    </location>
</feature>
<dbReference type="RefSeq" id="WP_209558116.1">
    <property type="nucleotide sequence ID" value="NZ_JAEDXU010000007.1"/>
</dbReference>
<accession>A0ABS4CMC2</accession>
<dbReference type="EMBL" id="JAEDXU010000007">
    <property type="protein sequence ID" value="MBP1047333.1"/>
    <property type="molecule type" value="Genomic_DNA"/>
</dbReference>